<dbReference type="Pfam" id="PF00135">
    <property type="entry name" value="COesterase"/>
    <property type="match status" value="1"/>
</dbReference>
<dbReference type="EMBL" id="KZ678529">
    <property type="protein sequence ID" value="PSR80480.1"/>
    <property type="molecule type" value="Genomic_DNA"/>
</dbReference>
<feature type="domain" description="Carboxylesterase type B" evidence="4">
    <location>
        <begin position="32"/>
        <end position="400"/>
    </location>
</feature>
<reference evidence="5 6" key="1">
    <citation type="journal article" date="2018" name="Mycol. Prog.">
        <title>Coniella lustricola, a new species from submerged detritus.</title>
        <authorList>
            <person name="Raudabaugh D.B."/>
            <person name="Iturriaga T."/>
            <person name="Carver A."/>
            <person name="Mondo S."/>
            <person name="Pangilinan J."/>
            <person name="Lipzen A."/>
            <person name="He G."/>
            <person name="Amirebrahimi M."/>
            <person name="Grigoriev I.V."/>
            <person name="Miller A.N."/>
        </authorList>
    </citation>
    <scope>NUCLEOTIDE SEQUENCE [LARGE SCALE GENOMIC DNA]</scope>
    <source>
        <strain evidence="5 6">B22-T-1</strain>
    </source>
</reference>
<gene>
    <name evidence="5" type="ORF">BD289DRAFT_462499</name>
</gene>
<name>A0A2T3A0B8_9PEZI</name>
<dbReference type="PANTHER" id="PTHR11559">
    <property type="entry name" value="CARBOXYLESTERASE"/>
    <property type="match status" value="1"/>
</dbReference>
<evidence type="ECO:0000256" key="3">
    <source>
        <dbReference type="RuleBase" id="RU361235"/>
    </source>
</evidence>
<evidence type="ECO:0000256" key="1">
    <source>
        <dbReference type="ARBA" id="ARBA00005964"/>
    </source>
</evidence>
<dbReference type="Gene3D" id="3.40.50.1820">
    <property type="entry name" value="alpha/beta hydrolase"/>
    <property type="match status" value="1"/>
</dbReference>
<keyword evidence="2 3" id="KW-0378">Hydrolase</keyword>
<dbReference type="AlphaFoldDB" id="A0A2T3A0B8"/>
<dbReference type="GO" id="GO:0016787">
    <property type="term" value="F:hydrolase activity"/>
    <property type="evidence" value="ECO:0007669"/>
    <property type="project" value="UniProtKB-KW"/>
</dbReference>
<dbReference type="OrthoDB" id="408631at2759"/>
<dbReference type="Proteomes" id="UP000241462">
    <property type="component" value="Unassembled WGS sequence"/>
</dbReference>
<feature type="chain" id="PRO_5015369249" description="Carboxylic ester hydrolase" evidence="3">
    <location>
        <begin position="19"/>
        <end position="548"/>
    </location>
</feature>
<keyword evidence="3" id="KW-0732">Signal</keyword>
<evidence type="ECO:0000313" key="5">
    <source>
        <dbReference type="EMBL" id="PSR80480.1"/>
    </source>
</evidence>
<dbReference type="EC" id="3.1.1.-" evidence="3"/>
<evidence type="ECO:0000313" key="6">
    <source>
        <dbReference type="Proteomes" id="UP000241462"/>
    </source>
</evidence>
<dbReference type="InterPro" id="IPR029058">
    <property type="entry name" value="AB_hydrolase_fold"/>
</dbReference>
<protein>
    <recommendedName>
        <fullName evidence="3">Carboxylic ester hydrolase</fullName>
        <ecNumber evidence="3">3.1.1.-</ecNumber>
    </recommendedName>
</protein>
<evidence type="ECO:0000256" key="2">
    <source>
        <dbReference type="ARBA" id="ARBA00022801"/>
    </source>
</evidence>
<sequence>MRGFLCATLLSALHVAQGQQCRDATSTTAANLTVTTRTGTFVGDLNDTYADVRQFKYIPYAKPPTGKRRWAPPSPLDSSSEVMQSTVFGPACAQYVSAVPTSWALNITGNLIVNYGESLLAGAVAQNSAEDCLSLAIWTPANATADSRLPVLHFLTGGGDVTGGINIPTQMPASLVSRSQQQGGMIVVTTNYRVNVFGTPNARGLGNATNFGQQDQRLAVEWVYENIAAFGGDPAKITLWGQSAGSSSTDMYLFSFWQNPLIRASVSSSGFAVGRALNADYAGSNFSFVAKSLGCDFADADLELECMRNVPYPRLENFIGQYQDNSSLVNTSQPAISFTRRPDNKYVLSDYPAAYAANRIAPLPKLIGTTAREASALVAYPIHNYTAGPSEQAVTTATLSTVCSAHNTSALRNQLYQNGTGVSPDLKTWRYQWAGNLSNIDGGVPWLGAYHYSDLYMFFGTWPIAPGETSELEAETSHKMQDLLVAFVKDPDNGLSDLGWPTYDTREADGGTAARFGAPGQVVQYVSGNNASLEGACTEAGVTLLTTF</sequence>
<dbReference type="STRING" id="2025994.A0A2T3A0B8"/>
<dbReference type="SUPFAM" id="SSF53474">
    <property type="entry name" value="alpha/beta-Hydrolases"/>
    <property type="match status" value="1"/>
</dbReference>
<comment type="similarity">
    <text evidence="1 3">Belongs to the type-B carboxylesterase/lipase family.</text>
</comment>
<dbReference type="InterPro" id="IPR002018">
    <property type="entry name" value="CarbesteraseB"/>
</dbReference>
<evidence type="ECO:0000259" key="4">
    <source>
        <dbReference type="Pfam" id="PF00135"/>
    </source>
</evidence>
<dbReference type="InterPro" id="IPR019826">
    <property type="entry name" value="Carboxylesterase_B_AS"/>
</dbReference>
<proteinExistence type="inferred from homology"/>
<feature type="signal peptide" evidence="3">
    <location>
        <begin position="1"/>
        <end position="18"/>
    </location>
</feature>
<dbReference type="InParanoid" id="A0A2T3A0B8"/>
<accession>A0A2T3A0B8</accession>
<dbReference type="InterPro" id="IPR050309">
    <property type="entry name" value="Type-B_Carboxylest/Lipase"/>
</dbReference>
<organism evidence="5 6">
    <name type="scientific">Coniella lustricola</name>
    <dbReference type="NCBI Taxonomy" id="2025994"/>
    <lineage>
        <taxon>Eukaryota</taxon>
        <taxon>Fungi</taxon>
        <taxon>Dikarya</taxon>
        <taxon>Ascomycota</taxon>
        <taxon>Pezizomycotina</taxon>
        <taxon>Sordariomycetes</taxon>
        <taxon>Sordariomycetidae</taxon>
        <taxon>Diaporthales</taxon>
        <taxon>Schizoparmaceae</taxon>
        <taxon>Coniella</taxon>
    </lineage>
</organism>
<dbReference type="PROSITE" id="PS00122">
    <property type="entry name" value="CARBOXYLESTERASE_B_1"/>
    <property type="match status" value="1"/>
</dbReference>
<keyword evidence="6" id="KW-1185">Reference proteome</keyword>